<dbReference type="NCBIfam" id="TIGR02727">
    <property type="entry name" value="MTHFS_bact"/>
    <property type="match status" value="1"/>
</dbReference>
<keyword evidence="7" id="KW-0460">Magnesium</keyword>
<evidence type="ECO:0000256" key="7">
    <source>
        <dbReference type="RuleBase" id="RU361279"/>
    </source>
</evidence>
<evidence type="ECO:0000256" key="6">
    <source>
        <dbReference type="PIRSR" id="PIRSR006806-1"/>
    </source>
</evidence>
<dbReference type="GO" id="GO:0009396">
    <property type="term" value="P:folic acid-containing compound biosynthetic process"/>
    <property type="evidence" value="ECO:0007669"/>
    <property type="project" value="TreeGrafter"/>
</dbReference>
<keyword evidence="3 6" id="KW-0067">ATP-binding</keyword>
<evidence type="ECO:0000256" key="5">
    <source>
        <dbReference type="ARBA" id="ARBA00038966"/>
    </source>
</evidence>
<dbReference type="PANTHER" id="PTHR23407">
    <property type="entry name" value="ATPASE INHIBITOR/5-FORMYLTETRAHYDROFOLATE CYCLO-LIGASE"/>
    <property type="match status" value="1"/>
</dbReference>
<keyword evidence="7" id="KW-0479">Metal-binding</keyword>
<comment type="similarity">
    <text evidence="1 7">Belongs to the 5-formyltetrahydrofolate cyclo-ligase family.</text>
</comment>
<evidence type="ECO:0000256" key="1">
    <source>
        <dbReference type="ARBA" id="ARBA00010638"/>
    </source>
</evidence>
<proteinExistence type="inferred from homology"/>
<accession>A0A2G8RP33</accession>
<feature type="binding site" evidence="6">
    <location>
        <position position="65"/>
    </location>
    <ligand>
        <name>substrate</name>
    </ligand>
</feature>
<comment type="cofactor">
    <cofactor evidence="7">
        <name>Mg(2+)</name>
        <dbReference type="ChEBI" id="CHEBI:18420"/>
    </cofactor>
</comment>
<evidence type="ECO:0000256" key="2">
    <source>
        <dbReference type="ARBA" id="ARBA00022741"/>
    </source>
</evidence>
<feature type="binding site" evidence="6">
    <location>
        <begin position="155"/>
        <end position="163"/>
    </location>
    <ligand>
        <name>ATP</name>
        <dbReference type="ChEBI" id="CHEBI:30616"/>
    </ligand>
</feature>
<dbReference type="InterPro" id="IPR002698">
    <property type="entry name" value="FTHF_cligase"/>
</dbReference>
<dbReference type="EMBL" id="AYKW01000068">
    <property type="protein sequence ID" value="PIL23270.1"/>
    <property type="molecule type" value="Genomic_DNA"/>
</dbReference>
<dbReference type="EC" id="6.3.3.2" evidence="5 7"/>
<dbReference type="GO" id="GO:0030272">
    <property type="term" value="F:5-formyltetrahydrofolate cyclo-ligase activity"/>
    <property type="evidence" value="ECO:0007669"/>
    <property type="project" value="UniProtKB-EC"/>
</dbReference>
<evidence type="ECO:0000256" key="4">
    <source>
        <dbReference type="ARBA" id="ARBA00036539"/>
    </source>
</evidence>
<dbReference type="SUPFAM" id="SSF100950">
    <property type="entry name" value="NagB/RpiA/CoA transferase-like"/>
    <property type="match status" value="1"/>
</dbReference>
<dbReference type="GO" id="GO:0005739">
    <property type="term" value="C:mitochondrion"/>
    <property type="evidence" value="ECO:0007669"/>
    <property type="project" value="TreeGrafter"/>
</dbReference>
<comment type="catalytic activity">
    <reaction evidence="4 7">
        <text>(6S)-5-formyl-5,6,7,8-tetrahydrofolate + ATP = (6R)-5,10-methenyltetrahydrofolate + ADP + phosphate</text>
        <dbReference type="Rhea" id="RHEA:10488"/>
        <dbReference type="ChEBI" id="CHEBI:30616"/>
        <dbReference type="ChEBI" id="CHEBI:43474"/>
        <dbReference type="ChEBI" id="CHEBI:57455"/>
        <dbReference type="ChEBI" id="CHEBI:57457"/>
        <dbReference type="ChEBI" id="CHEBI:456216"/>
        <dbReference type="EC" id="6.3.3.2"/>
    </reaction>
</comment>
<comment type="caution">
    <text evidence="8">The sequence shown here is derived from an EMBL/GenBank/DDBJ whole genome shotgun (WGS) entry which is preliminary data.</text>
</comment>
<feature type="binding site" evidence="6">
    <location>
        <begin position="13"/>
        <end position="17"/>
    </location>
    <ligand>
        <name>ATP</name>
        <dbReference type="ChEBI" id="CHEBI:30616"/>
    </ligand>
</feature>
<dbReference type="Gene3D" id="3.40.50.10420">
    <property type="entry name" value="NagB/RpiA/CoA transferase-like"/>
    <property type="match status" value="1"/>
</dbReference>
<dbReference type="STRING" id="1077348.A0A2G8RP33"/>
<feature type="binding site" evidence="6">
    <location>
        <position position="59"/>
    </location>
    <ligand>
        <name>substrate</name>
    </ligand>
</feature>
<gene>
    <name evidence="8" type="ORF">GSI_14580</name>
</gene>
<evidence type="ECO:0000313" key="8">
    <source>
        <dbReference type="EMBL" id="PIL23270.1"/>
    </source>
</evidence>
<dbReference type="OrthoDB" id="2015992at2759"/>
<organism evidence="8 9">
    <name type="scientific">Ganoderma sinense ZZ0214-1</name>
    <dbReference type="NCBI Taxonomy" id="1077348"/>
    <lineage>
        <taxon>Eukaryota</taxon>
        <taxon>Fungi</taxon>
        <taxon>Dikarya</taxon>
        <taxon>Basidiomycota</taxon>
        <taxon>Agaricomycotina</taxon>
        <taxon>Agaricomycetes</taxon>
        <taxon>Polyporales</taxon>
        <taxon>Polyporaceae</taxon>
        <taxon>Ganoderma</taxon>
    </lineage>
</organism>
<sequence>MAAAASTTLRQQKAALRKSMRSLLTSLSNDEIQAQSRAITRTLLALPEFQRSKNVSCFLSMPSAEVDTEAVVAAILSTGKSLFVPKTTDKAQGIMDFFQIFDADDLRALPRGLWGIREPDEAHNGMQRPTASNENTEPLDLIVMPGLAFDRSLSRLGHGKGYYDRFLASYTATLHARQQLRPRLVAVALREQILEAGQVPAGEMDWKVDVIVSPDGVLVPAPRA</sequence>
<dbReference type="GO" id="GO:0005524">
    <property type="term" value="F:ATP binding"/>
    <property type="evidence" value="ECO:0007669"/>
    <property type="project" value="UniProtKB-KW"/>
</dbReference>
<evidence type="ECO:0000313" key="9">
    <source>
        <dbReference type="Proteomes" id="UP000230002"/>
    </source>
</evidence>
<keyword evidence="2 6" id="KW-0547">Nucleotide-binding</keyword>
<name>A0A2G8RP33_9APHY</name>
<dbReference type="GO" id="GO:0035999">
    <property type="term" value="P:tetrahydrofolate interconversion"/>
    <property type="evidence" value="ECO:0007669"/>
    <property type="project" value="TreeGrafter"/>
</dbReference>
<keyword evidence="9" id="KW-1185">Reference proteome</keyword>
<dbReference type="InterPro" id="IPR024185">
    <property type="entry name" value="FTHF_cligase-like_sf"/>
</dbReference>
<dbReference type="Pfam" id="PF01812">
    <property type="entry name" value="5-FTHF_cyc-lig"/>
    <property type="match status" value="1"/>
</dbReference>
<dbReference type="GO" id="GO:0046872">
    <property type="term" value="F:metal ion binding"/>
    <property type="evidence" value="ECO:0007669"/>
    <property type="project" value="UniProtKB-KW"/>
</dbReference>
<dbReference type="InterPro" id="IPR037171">
    <property type="entry name" value="NagB/RpiA_transferase-like"/>
</dbReference>
<protein>
    <recommendedName>
        <fullName evidence="5 7">5-formyltetrahydrofolate cyclo-ligase</fullName>
        <ecNumber evidence="5 7">6.3.3.2</ecNumber>
    </recommendedName>
</protein>
<dbReference type="PANTHER" id="PTHR23407:SF1">
    <property type="entry name" value="5-FORMYLTETRAHYDROFOLATE CYCLO-LIGASE"/>
    <property type="match status" value="1"/>
</dbReference>
<dbReference type="Proteomes" id="UP000230002">
    <property type="component" value="Unassembled WGS sequence"/>
</dbReference>
<dbReference type="AlphaFoldDB" id="A0A2G8RP33"/>
<evidence type="ECO:0000256" key="3">
    <source>
        <dbReference type="ARBA" id="ARBA00022840"/>
    </source>
</evidence>
<dbReference type="PIRSF" id="PIRSF006806">
    <property type="entry name" value="FTHF_cligase"/>
    <property type="match status" value="1"/>
</dbReference>
<reference evidence="8 9" key="1">
    <citation type="journal article" date="2015" name="Sci. Rep.">
        <title>Chromosome-level genome map provides insights into diverse defense mechanisms in the medicinal fungus Ganoderma sinense.</title>
        <authorList>
            <person name="Zhu Y."/>
            <person name="Xu J."/>
            <person name="Sun C."/>
            <person name="Zhou S."/>
            <person name="Xu H."/>
            <person name="Nelson D.R."/>
            <person name="Qian J."/>
            <person name="Song J."/>
            <person name="Luo H."/>
            <person name="Xiang L."/>
            <person name="Li Y."/>
            <person name="Xu Z."/>
            <person name="Ji A."/>
            <person name="Wang L."/>
            <person name="Lu S."/>
            <person name="Hayward A."/>
            <person name="Sun W."/>
            <person name="Li X."/>
            <person name="Schwartz D.C."/>
            <person name="Wang Y."/>
            <person name="Chen S."/>
        </authorList>
    </citation>
    <scope>NUCLEOTIDE SEQUENCE [LARGE SCALE GENOMIC DNA]</scope>
    <source>
        <strain evidence="8 9">ZZ0214-1</strain>
    </source>
</reference>